<keyword evidence="1" id="KW-1185">Reference proteome</keyword>
<name>A0A915PJI3_9BILA</name>
<dbReference type="WBParaSite" id="sdigi.contig108.g4498.t1">
    <property type="protein sequence ID" value="sdigi.contig108.g4498.t1"/>
    <property type="gene ID" value="sdigi.contig108.g4498"/>
</dbReference>
<sequence length="93" mass="9897">MDGGVGGAVVVAQSGIRTHRTKFDVIRAFCDDCSVHATQREQSDLNGCTADQQCGNGAAGEQHGTKGTVRAACIQYKDGKMCSLIMTRATNYR</sequence>
<dbReference type="Proteomes" id="UP000887581">
    <property type="component" value="Unplaced"/>
</dbReference>
<organism evidence="1 2">
    <name type="scientific">Setaria digitata</name>
    <dbReference type="NCBI Taxonomy" id="48799"/>
    <lineage>
        <taxon>Eukaryota</taxon>
        <taxon>Metazoa</taxon>
        <taxon>Ecdysozoa</taxon>
        <taxon>Nematoda</taxon>
        <taxon>Chromadorea</taxon>
        <taxon>Rhabditida</taxon>
        <taxon>Spirurina</taxon>
        <taxon>Spiruromorpha</taxon>
        <taxon>Filarioidea</taxon>
        <taxon>Setariidae</taxon>
        <taxon>Setaria</taxon>
    </lineage>
</organism>
<reference evidence="2" key="1">
    <citation type="submission" date="2022-11" db="UniProtKB">
        <authorList>
            <consortium name="WormBaseParasite"/>
        </authorList>
    </citation>
    <scope>IDENTIFICATION</scope>
</reference>
<evidence type="ECO:0000313" key="1">
    <source>
        <dbReference type="Proteomes" id="UP000887581"/>
    </source>
</evidence>
<accession>A0A915PJI3</accession>
<proteinExistence type="predicted"/>
<evidence type="ECO:0000313" key="2">
    <source>
        <dbReference type="WBParaSite" id="sdigi.contig108.g4498.t1"/>
    </source>
</evidence>
<dbReference type="AlphaFoldDB" id="A0A915PJI3"/>
<protein>
    <submittedName>
        <fullName evidence="2">Uncharacterized protein</fullName>
    </submittedName>
</protein>